<dbReference type="InterPro" id="IPR029058">
    <property type="entry name" value="AB_hydrolase_fold"/>
</dbReference>
<proteinExistence type="predicted"/>
<dbReference type="CDD" id="cd00519">
    <property type="entry name" value="Lipase_3"/>
    <property type="match status" value="1"/>
</dbReference>
<organism evidence="3 4">
    <name type="scientific">Hondaea fermentalgiana</name>
    <dbReference type="NCBI Taxonomy" id="2315210"/>
    <lineage>
        <taxon>Eukaryota</taxon>
        <taxon>Sar</taxon>
        <taxon>Stramenopiles</taxon>
        <taxon>Bigyra</taxon>
        <taxon>Labyrinthulomycetes</taxon>
        <taxon>Thraustochytrida</taxon>
        <taxon>Thraustochytriidae</taxon>
        <taxon>Hondaea</taxon>
    </lineage>
</organism>
<protein>
    <submittedName>
        <fullName evidence="3">Phospholipase A1-II 1</fullName>
    </submittedName>
</protein>
<evidence type="ECO:0000313" key="4">
    <source>
        <dbReference type="Proteomes" id="UP000241890"/>
    </source>
</evidence>
<dbReference type="OrthoDB" id="426718at2759"/>
<dbReference type="EMBL" id="BEYU01000012">
    <property type="protein sequence ID" value="GBG25292.1"/>
    <property type="molecule type" value="Genomic_DNA"/>
</dbReference>
<feature type="transmembrane region" description="Helical" evidence="1">
    <location>
        <begin position="60"/>
        <end position="77"/>
    </location>
</feature>
<evidence type="ECO:0000313" key="3">
    <source>
        <dbReference type="EMBL" id="GBG25292.1"/>
    </source>
</evidence>
<dbReference type="GO" id="GO:0006629">
    <property type="term" value="P:lipid metabolic process"/>
    <property type="evidence" value="ECO:0007669"/>
    <property type="project" value="InterPro"/>
</dbReference>
<dbReference type="InterPro" id="IPR002921">
    <property type="entry name" value="Fungal_lipase-type"/>
</dbReference>
<sequence length="361" mass="39500">MGSDPVAVVVEEDENVGGDDAAGNTGNAGLERVRLVPKNNDFGFAKTAEEPWTNRKTQNLVLGVLVLALAAWAWVVWKPIVAQELTIGYREDLAKELVAYAAVVSCPEPSVLETWSCKMCVDGVTPIAAPPRLESVAVIKDNADVNQALVGYEAQSARVIVSFRGSVAIAQWIYDLDVTPMHVYCKDCLVHQGFYLSWKDLRQDVMAHVEEIARTRPVRQVHVTGHSLGAAMAVHAGLALRQAGYTVQGYTFGQPRVGNAAFAKYASTVLPQWFRVVNYLDPIPQAPKLPLFYHHMATEVYYYSRPSPGQDPGPYRVCSHDNGEDPTCQNAECGGLHLCIDGQFHVTYMNLPGITNVSALC</sequence>
<dbReference type="AlphaFoldDB" id="A0A2R5G2R6"/>
<dbReference type="SUPFAM" id="SSF53474">
    <property type="entry name" value="alpha/beta-Hydrolases"/>
    <property type="match status" value="1"/>
</dbReference>
<reference evidence="3 4" key="1">
    <citation type="submission" date="2017-12" db="EMBL/GenBank/DDBJ databases">
        <title>Sequencing, de novo assembly and annotation of complete genome of a new Thraustochytrid species, strain FCC1311.</title>
        <authorList>
            <person name="Sedici K."/>
            <person name="Godart F."/>
            <person name="Aiese Cigliano R."/>
            <person name="Sanseverino W."/>
            <person name="Barakat M."/>
            <person name="Ortet P."/>
            <person name="Marechal E."/>
            <person name="Cagnac O."/>
            <person name="Amato A."/>
        </authorList>
    </citation>
    <scope>NUCLEOTIDE SEQUENCE [LARGE SCALE GENOMIC DNA]</scope>
</reference>
<dbReference type="InterPro" id="IPR051218">
    <property type="entry name" value="Sec_MonoDiacylglyc_Lipase"/>
</dbReference>
<evidence type="ECO:0000259" key="2">
    <source>
        <dbReference type="Pfam" id="PF01764"/>
    </source>
</evidence>
<comment type="caution">
    <text evidence="3">The sequence shown here is derived from an EMBL/GenBank/DDBJ whole genome shotgun (WGS) entry which is preliminary data.</text>
</comment>
<keyword evidence="1" id="KW-0472">Membrane</keyword>
<keyword evidence="1" id="KW-0812">Transmembrane</keyword>
<evidence type="ECO:0000256" key="1">
    <source>
        <dbReference type="SAM" id="Phobius"/>
    </source>
</evidence>
<dbReference type="PANTHER" id="PTHR45856">
    <property type="entry name" value="ALPHA/BETA-HYDROLASES SUPERFAMILY PROTEIN"/>
    <property type="match status" value="1"/>
</dbReference>
<dbReference type="Pfam" id="PF01764">
    <property type="entry name" value="Lipase_3"/>
    <property type="match status" value="1"/>
</dbReference>
<accession>A0A2R5G2R6</accession>
<gene>
    <name evidence="3" type="ORF">FCC1311_015092</name>
</gene>
<dbReference type="InParanoid" id="A0A2R5G2R6"/>
<keyword evidence="1" id="KW-1133">Transmembrane helix</keyword>
<dbReference type="PANTHER" id="PTHR45856:SF24">
    <property type="entry name" value="FUNGAL LIPASE-LIKE DOMAIN-CONTAINING PROTEIN"/>
    <property type="match status" value="1"/>
</dbReference>
<dbReference type="Gene3D" id="3.40.50.1820">
    <property type="entry name" value="alpha/beta hydrolase"/>
    <property type="match status" value="1"/>
</dbReference>
<name>A0A2R5G2R6_9STRA</name>
<feature type="domain" description="Fungal lipase-type" evidence="2">
    <location>
        <begin position="160"/>
        <end position="288"/>
    </location>
</feature>
<keyword evidence="4" id="KW-1185">Reference proteome</keyword>
<dbReference type="Proteomes" id="UP000241890">
    <property type="component" value="Unassembled WGS sequence"/>
</dbReference>